<accession>A0A5B7LK66</accession>
<evidence type="ECO:0000313" key="1">
    <source>
        <dbReference type="EMBL" id="QBG82615.1"/>
    </source>
</evidence>
<organism evidence="1">
    <name type="scientific">Papaver somniferum</name>
    <name type="common">Opium poppy</name>
    <dbReference type="NCBI Taxonomy" id="3469"/>
    <lineage>
        <taxon>Eukaryota</taxon>
        <taxon>Viridiplantae</taxon>
        <taxon>Streptophyta</taxon>
        <taxon>Embryophyta</taxon>
        <taxon>Tracheophyta</taxon>
        <taxon>Spermatophyta</taxon>
        <taxon>Magnoliopsida</taxon>
        <taxon>Ranunculales</taxon>
        <taxon>Papaveraceae</taxon>
        <taxon>Papaveroideae</taxon>
        <taxon>Papaver</taxon>
    </lineage>
</organism>
<sequence length="136" mass="14715">MVSEPTTIHLPRVGRYAGRAQLVPELVENSAVKRVRAGAILGWVTSREVIARLPQRFPLKTPHSRITAVAKNISNGLSFPNTEAFSAQLVPELAESSAVKHARGSNPGMGDHPRSYCWITAAIPVENPTLPDNRSG</sequence>
<dbReference type="AlphaFoldDB" id="A0A5B7LK66"/>
<reference evidence="1" key="1">
    <citation type="journal article" date="2019" name="Plant Physiol.">
        <title>Purine permease-type benzylisoquinoline alkaloid transporters in opium poppy.</title>
        <authorList>
            <person name="Dastmalchi M."/>
            <person name="Chang L."/>
            <person name="Chen R."/>
            <person name="Yu L."/>
            <person name="Chen X."/>
            <person name="Hagel J."/>
            <person name="Facchini P.J."/>
        </authorList>
    </citation>
    <scope>NUCLEOTIDE SEQUENCE</scope>
</reference>
<keyword evidence="1" id="KW-0067">ATP-binding</keyword>
<keyword evidence="1" id="KW-0547">Nucleotide-binding</keyword>
<protein>
    <submittedName>
        <fullName evidence="1">Iron-hydroxamate transporter ATP-binding subunit</fullName>
    </submittedName>
</protein>
<dbReference type="EMBL" id="MH838002">
    <property type="protein sequence ID" value="QBG82615.1"/>
    <property type="molecule type" value="Genomic_DNA"/>
</dbReference>
<name>A0A5B7LK66_PAPSO</name>
<dbReference type="GO" id="GO:0005524">
    <property type="term" value="F:ATP binding"/>
    <property type="evidence" value="ECO:0007669"/>
    <property type="project" value="UniProtKB-KW"/>
</dbReference>
<proteinExistence type="predicted"/>